<dbReference type="PANTHER" id="PTHR33649:SF4">
    <property type="entry name" value="PAR1 PROTEIN"/>
    <property type="match status" value="1"/>
</dbReference>
<proteinExistence type="predicted"/>
<keyword evidence="1" id="KW-1185">Reference proteome</keyword>
<organism evidence="1 2">
    <name type="scientific">Camelina sativa</name>
    <name type="common">False flax</name>
    <name type="synonym">Myagrum sativum</name>
    <dbReference type="NCBI Taxonomy" id="90675"/>
    <lineage>
        <taxon>Eukaryota</taxon>
        <taxon>Viridiplantae</taxon>
        <taxon>Streptophyta</taxon>
        <taxon>Embryophyta</taxon>
        <taxon>Tracheophyta</taxon>
        <taxon>Spermatophyta</taxon>
        <taxon>Magnoliopsida</taxon>
        <taxon>eudicotyledons</taxon>
        <taxon>Gunneridae</taxon>
        <taxon>Pentapetalae</taxon>
        <taxon>rosids</taxon>
        <taxon>malvids</taxon>
        <taxon>Brassicales</taxon>
        <taxon>Brassicaceae</taxon>
        <taxon>Camelineae</taxon>
        <taxon>Camelina</taxon>
    </lineage>
</organism>
<dbReference type="RefSeq" id="XP_019089973.1">
    <property type="nucleotide sequence ID" value="XM_019234428.1"/>
</dbReference>
<dbReference type="PANTHER" id="PTHR33649">
    <property type="entry name" value="PAR1 PROTEIN"/>
    <property type="match status" value="1"/>
</dbReference>
<evidence type="ECO:0000313" key="1">
    <source>
        <dbReference type="Proteomes" id="UP000694864"/>
    </source>
</evidence>
<dbReference type="Proteomes" id="UP000694864">
    <property type="component" value="Chromosome 13"/>
</dbReference>
<gene>
    <name evidence="2" type="primary">LOC104734198</name>
</gene>
<name>A0ABM1QT85_CAMSA</name>
<reference evidence="2" key="2">
    <citation type="submission" date="2025-08" db="UniProtKB">
        <authorList>
            <consortium name="RefSeq"/>
        </authorList>
    </citation>
    <scope>IDENTIFICATION</scope>
    <source>
        <tissue evidence="2">Leaf</tissue>
    </source>
</reference>
<reference evidence="1" key="1">
    <citation type="journal article" date="2014" name="Nat. Commun.">
        <title>The emerging biofuel crop Camelina sativa retains a highly undifferentiated hexaploid genome structure.</title>
        <authorList>
            <person name="Kagale S."/>
            <person name="Koh C."/>
            <person name="Nixon J."/>
            <person name="Bollina V."/>
            <person name="Clarke W.E."/>
            <person name="Tuteja R."/>
            <person name="Spillane C."/>
            <person name="Robinson S.J."/>
            <person name="Links M.G."/>
            <person name="Clarke C."/>
            <person name="Higgins E.E."/>
            <person name="Huebert T."/>
            <person name="Sharpe A.G."/>
            <person name="Parkin I.A."/>
        </authorList>
    </citation>
    <scope>NUCLEOTIDE SEQUENCE [LARGE SCALE GENOMIC DNA]</scope>
    <source>
        <strain evidence="1">cv. DH55</strain>
    </source>
</reference>
<dbReference type="InterPro" id="IPR009489">
    <property type="entry name" value="PAR1"/>
</dbReference>
<accession>A0ABM1QT85</accession>
<evidence type="ECO:0000313" key="2">
    <source>
        <dbReference type="RefSeq" id="XP_019089973.1"/>
    </source>
</evidence>
<dbReference type="GeneID" id="104734198"/>
<dbReference type="Pfam" id="PF06521">
    <property type="entry name" value="PAR1"/>
    <property type="match status" value="1"/>
</dbReference>
<protein>
    <submittedName>
        <fullName evidence="2">Uncharacterized protein LOC104734198</fullName>
    </submittedName>
</protein>
<sequence length="186" mass="20176">MVYVSKACSKRIIYNSLGYKFFVCLANVICEDLPDDIYSFSISASGKRCVLETEMRQTGGVDYRCRSSEVDVDGTMANYIETDECVNACGVDRRSLGISSDALLDPGFAVKLCTPECLEDCPNIADLYSILVAAEGSHLPDLCAARRNNPHRSMFEILSSGEALGTFSEELSEAPTDAPAFSPIGI</sequence>